<comment type="similarity">
    <text evidence="3">Belongs to the HARBI1 family.</text>
</comment>
<feature type="non-terminal residue" evidence="9">
    <location>
        <position position="1"/>
    </location>
</feature>
<dbReference type="PANTHER" id="PTHR22930">
    <property type="match status" value="1"/>
</dbReference>
<evidence type="ECO:0000256" key="3">
    <source>
        <dbReference type="ARBA" id="ARBA00006958"/>
    </source>
</evidence>
<keyword evidence="5" id="KW-0479">Metal-binding</keyword>
<protein>
    <recommendedName>
        <fullName evidence="8">DDE Tnp4 domain-containing protein</fullName>
    </recommendedName>
</protein>
<reference evidence="9" key="1">
    <citation type="submission" date="2015-11" db="EMBL/GenBank/DDBJ databases">
        <title>De novo transcriptome assembly of four potential Pierce s Disease insect vectors from Arizona vineyards.</title>
        <authorList>
            <person name="Tassone E.E."/>
        </authorList>
    </citation>
    <scope>NUCLEOTIDE SEQUENCE</scope>
</reference>
<evidence type="ECO:0000256" key="6">
    <source>
        <dbReference type="ARBA" id="ARBA00022801"/>
    </source>
</evidence>
<dbReference type="Pfam" id="PF13359">
    <property type="entry name" value="DDE_Tnp_4"/>
    <property type="match status" value="1"/>
</dbReference>
<dbReference type="GO" id="GO:0005634">
    <property type="term" value="C:nucleus"/>
    <property type="evidence" value="ECO:0007669"/>
    <property type="project" value="UniProtKB-SubCell"/>
</dbReference>
<feature type="non-terminal residue" evidence="9">
    <location>
        <position position="266"/>
    </location>
</feature>
<sequence length="266" mass="30227">LKMPSTSDEWKDVADGFYSQWDFPNCGGAIDGKDVAIMKPPNSGSYFFNYKGYFSIVLLGIVDANLEFIYADVGQNGRISDGGVIDNTRFYKKLKSGELNLPNKEKTIGNLDFVFVGDEAFSLREDLLKPYPQKGLTYDERIFNYRLSRARRVVENAFGLLASKFRIFHTTITLGPEKVDYIVMACVVLHNLLRRRCGKNYIKPSEIDIEDPVTNFVIPGDWRKQTPPSNAYQNLAASQKRHASVRAKVTRDSYKTYFTTIGQVAW</sequence>
<evidence type="ECO:0000259" key="8">
    <source>
        <dbReference type="Pfam" id="PF13359"/>
    </source>
</evidence>
<evidence type="ECO:0000256" key="2">
    <source>
        <dbReference type="ARBA" id="ARBA00004123"/>
    </source>
</evidence>
<name>A0A1B6FDW0_9HEMI</name>
<keyword evidence="7" id="KW-0539">Nucleus</keyword>
<evidence type="ECO:0000313" key="9">
    <source>
        <dbReference type="EMBL" id="JAS48392.1"/>
    </source>
</evidence>
<dbReference type="AlphaFoldDB" id="A0A1B6FDW0"/>
<dbReference type="InterPro" id="IPR027806">
    <property type="entry name" value="HARBI1_dom"/>
</dbReference>
<feature type="domain" description="DDE Tnp4" evidence="8">
    <location>
        <begin position="30"/>
        <end position="191"/>
    </location>
</feature>
<keyword evidence="4" id="KW-0540">Nuclease</keyword>
<gene>
    <name evidence="9" type="ORF">g.50045</name>
</gene>
<comment type="subcellular location">
    <subcellularLocation>
        <location evidence="2">Nucleus</location>
    </subcellularLocation>
</comment>
<organism evidence="9">
    <name type="scientific">Cuerna arida</name>
    <dbReference type="NCBI Taxonomy" id="1464854"/>
    <lineage>
        <taxon>Eukaryota</taxon>
        <taxon>Metazoa</taxon>
        <taxon>Ecdysozoa</taxon>
        <taxon>Arthropoda</taxon>
        <taxon>Hexapoda</taxon>
        <taxon>Insecta</taxon>
        <taxon>Pterygota</taxon>
        <taxon>Neoptera</taxon>
        <taxon>Paraneoptera</taxon>
        <taxon>Hemiptera</taxon>
        <taxon>Auchenorrhyncha</taxon>
        <taxon>Membracoidea</taxon>
        <taxon>Cicadellidae</taxon>
        <taxon>Cicadellinae</taxon>
        <taxon>Proconiini</taxon>
        <taxon>Cuerna</taxon>
    </lineage>
</organism>
<dbReference type="InterPro" id="IPR045249">
    <property type="entry name" value="HARBI1-like"/>
</dbReference>
<keyword evidence="6" id="KW-0378">Hydrolase</keyword>
<dbReference type="PANTHER" id="PTHR22930:SF284">
    <property type="entry name" value="DDE TNP4 DOMAIN-CONTAINING PROTEIN"/>
    <property type="match status" value="1"/>
</dbReference>
<evidence type="ECO:0000256" key="7">
    <source>
        <dbReference type="ARBA" id="ARBA00023242"/>
    </source>
</evidence>
<evidence type="ECO:0000256" key="5">
    <source>
        <dbReference type="ARBA" id="ARBA00022723"/>
    </source>
</evidence>
<proteinExistence type="inferred from homology"/>
<comment type="cofactor">
    <cofactor evidence="1">
        <name>a divalent metal cation</name>
        <dbReference type="ChEBI" id="CHEBI:60240"/>
    </cofactor>
</comment>
<dbReference type="GO" id="GO:0046872">
    <property type="term" value="F:metal ion binding"/>
    <property type="evidence" value="ECO:0007669"/>
    <property type="project" value="UniProtKB-KW"/>
</dbReference>
<evidence type="ECO:0000256" key="1">
    <source>
        <dbReference type="ARBA" id="ARBA00001968"/>
    </source>
</evidence>
<dbReference type="EMBL" id="GECZ01021377">
    <property type="protein sequence ID" value="JAS48392.1"/>
    <property type="molecule type" value="Transcribed_RNA"/>
</dbReference>
<dbReference type="GO" id="GO:0004518">
    <property type="term" value="F:nuclease activity"/>
    <property type="evidence" value="ECO:0007669"/>
    <property type="project" value="UniProtKB-KW"/>
</dbReference>
<dbReference type="GO" id="GO:0016787">
    <property type="term" value="F:hydrolase activity"/>
    <property type="evidence" value="ECO:0007669"/>
    <property type="project" value="UniProtKB-KW"/>
</dbReference>
<evidence type="ECO:0000256" key="4">
    <source>
        <dbReference type="ARBA" id="ARBA00022722"/>
    </source>
</evidence>
<accession>A0A1B6FDW0</accession>